<keyword evidence="4" id="KW-1185">Reference proteome</keyword>
<evidence type="ECO:0008006" key="5">
    <source>
        <dbReference type="Google" id="ProtNLM"/>
    </source>
</evidence>
<gene>
    <name evidence="3" type="ORF">V6N11_075149</name>
</gene>
<feature type="domain" description="Sieve element occlusion C-terminal" evidence="2">
    <location>
        <begin position="444"/>
        <end position="673"/>
    </location>
</feature>
<evidence type="ECO:0000313" key="3">
    <source>
        <dbReference type="EMBL" id="KAK9008247.1"/>
    </source>
</evidence>
<dbReference type="Proteomes" id="UP001396334">
    <property type="component" value="Unassembled WGS sequence"/>
</dbReference>
<name>A0ABR2R5M9_9ROSI</name>
<dbReference type="EMBL" id="JBBPBN010000026">
    <property type="protein sequence ID" value="KAK9008247.1"/>
    <property type="molecule type" value="Genomic_DNA"/>
</dbReference>
<evidence type="ECO:0000259" key="1">
    <source>
        <dbReference type="Pfam" id="PF14576"/>
    </source>
</evidence>
<reference evidence="3 4" key="1">
    <citation type="journal article" date="2024" name="G3 (Bethesda)">
        <title>Genome assembly of Hibiscus sabdariffa L. provides insights into metabolisms of medicinal natural products.</title>
        <authorList>
            <person name="Kim T."/>
        </authorList>
    </citation>
    <scope>NUCLEOTIDE SEQUENCE [LARGE SCALE GENOMIC DNA]</scope>
    <source>
        <strain evidence="3">TK-2024</strain>
        <tissue evidence="3">Old leaves</tissue>
    </source>
</reference>
<organism evidence="3 4">
    <name type="scientific">Hibiscus sabdariffa</name>
    <name type="common">roselle</name>
    <dbReference type="NCBI Taxonomy" id="183260"/>
    <lineage>
        <taxon>Eukaryota</taxon>
        <taxon>Viridiplantae</taxon>
        <taxon>Streptophyta</taxon>
        <taxon>Embryophyta</taxon>
        <taxon>Tracheophyta</taxon>
        <taxon>Spermatophyta</taxon>
        <taxon>Magnoliopsida</taxon>
        <taxon>eudicotyledons</taxon>
        <taxon>Gunneridae</taxon>
        <taxon>Pentapetalae</taxon>
        <taxon>rosids</taxon>
        <taxon>malvids</taxon>
        <taxon>Malvales</taxon>
        <taxon>Malvaceae</taxon>
        <taxon>Malvoideae</taxon>
        <taxon>Hibiscus</taxon>
    </lineage>
</organism>
<proteinExistence type="predicted"/>
<dbReference type="InterPro" id="IPR027942">
    <property type="entry name" value="SEO_N"/>
</dbReference>
<evidence type="ECO:0000259" key="2">
    <source>
        <dbReference type="Pfam" id="PF14577"/>
    </source>
</evidence>
<feature type="domain" description="Sieve element occlusion N-terminal" evidence="1">
    <location>
        <begin position="20"/>
        <end position="248"/>
    </location>
</feature>
<dbReference type="PANTHER" id="PTHR33232">
    <property type="entry name" value="PROTEIN SIEVE ELEMENT OCCLUSION B-LIKE"/>
    <property type="match status" value="1"/>
</dbReference>
<sequence>MTSVQSGSFWQHSWSRSYLDDDVLIKKLLLSHDPDRRRLDSEMLLSAVENIMFYATTSEEPVSDEPVNLNLKSDIGNIELIESPETLMHTIYKLAHEMLCKCPGKGDLHTRTMAVFDLLGSHRWDAKVALVIAAFATSYGEFSLIMQLRSRIPLAASVANLKQLPSNVSMLKPQLKALRLLFKTIVGLAKCIIEFEALPVVHVGLDIDNLAAIKSEIYVTVYWITRSSLVCSSQITSLMAMKPEQAFEYNNSGVGALEFGIHVEQQVQLHQKLLNLFNKTHIDNQDVLRMLFALKDDLPLKDGSTQEKLGVSELKNKVVLLLISKPDLLPLEQLFFLVNQTYEHPQREKVEGSYAIIWVPISFSKVWTDAEEKWFNFLSNTMPFYSVRRPWSLNSAVINFMKQEWNYRGEAIMVVLDSEGTITSTNALDMVFIWGPRVYPFSLSRENELWDGEQWTMQLITNEIHPILTQLVEEGRNICLYGSENLDWIREFNAKMKDIKDAGMQLELIYVGKNNPDEHIKEILSIINGEIQSNLLSFTKIELFWLRLESMRRSKSRLRNNASTESTSDHVLAEVSALLYNNDDNGWAVFGKGLSTDIVRVQGDEIIRCLDVFRRWGENVSQLEFIDALKTVLEPPLVEGPCDHTQVVPYSEGLRQGNIVCHKCKRLMKKFTIIE</sequence>
<comment type="caution">
    <text evidence="3">The sequence shown here is derived from an EMBL/GenBank/DDBJ whole genome shotgun (WGS) entry which is preliminary data.</text>
</comment>
<dbReference type="InterPro" id="IPR027944">
    <property type="entry name" value="SEO_C"/>
</dbReference>
<evidence type="ECO:0000313" key="4">
    <source>
        <dbReference type="Proteomes" id="UP001396334"/>
    </source>
</evidence>
<dbReference type="InterPro" id="IPR039299">
    <property type="entry name" value="SEOA"/>
</dbReference>
<protein>
    <recommendedName>
        <fullName evidence="5">Protein SIEVE ELEMENT OCCLUSION C</fullName>
    </recommendedName>
</protein>
<dbReference type="PANTHER" id="PTHR33232:SF11">
    <property type="entry name" value="PROTEIN SIEVE ELEMENT OCCLUSION C"/>
    <property type="match status" value="1"/>
</dbReference>
<dbReference type="Pfam" id="PF14576">
    <property type="entry name" value="SEO_N"/>
    <property type="match status" value="1"/>
</dbReference>
<accession>A0ABR2R5M9</accession>
<dbReference type="Pfam" id="PF14577">
    <property type="entry name" value="SEO_C"/>
    <property type="match status" value="1"/>
</dbReference>